<protein>
    <recommendedName>
        <fullName evidence="4">Peptide transporter</fullName>
    </recommendedName>
</protein>
<name>A0A386PNA5_9SPIR</name>
<sequence length="467" mass="56364">MQTILYIQRRLKMAKAIQSKYHSLVNECSNRKQTNLIILVSTLDFVNNRHKQYTQKYLYHCFTLSQKRFNKKVISQEAFRKYLYTLAKLEITDNYCHRKGKQKGSDIRYTLLHDKTECHKMINNHFKKEKENKFSKKFDAYCKSKNKRLAKKNTYDKNQCINNKNNNIRNIEKRRTHSLSKSSRESFTKKETEHTNEKRRYEKYANKCEFVSLNILNLISKLDTTDRNKINHLKNYKRIELECRKAPASELEAIIFPIIENNYKNPYYLCKFNDYGCFNRIVEYFNGDKSKFEVKKGTIYKKSTFKLKDFNDNRKDALQKLLDNKKYELIKEKYRQVDLDIEFAKLFNKYKTKPHFILEYKKYKDLSKFIEYVKKSYSKTETREEIDANNRCALFSIILDRATYRYPNTEDIRLKVKNYMASIEKIEVALFKDNTYLNEFMEKLKSEEFMYTNDKKKNTLKVANNVS</sequence>
<feature type="compositionally biased region" description="Basic and acidic residues" evidence="1">
    <location>
        <begin position="182"/>
        <end position="198"/>
    </location>
</feature>
<dbReference type="KEGG" id="btur:DB313_05640"/>
<keyword evidence="2" id="KW-0614">Plasmid</keyword>
<dbReference type="InterPro" id="IPR003459">
    <property type="entry name" value="Borrelia_plasmid_OrfA"/>
</dbReference>
<gene>
    <name evidence="2" type="ORF">DB313_05640</name>
</gene>
<keyword evidence="3" id="KW-1185">Reference proteome</keyword>
<dbReference type="AlphaFoldDB" id="A0A386PNA5"/>
<reference evidence="2 3" key="1">
    <citation type="journal article" date="2018" name="Infect. Genet. Evol.">
        <title>Genome-wide analysis of Borrelia turcica and 'Candidatus Borrelia tachyglossi' shows relapsing fever-like genomes with unique genomic links to Lyme disease Borrelia.</title>
        <authorList>
            <person name="Gofton A.W."/>
            <person name="Margos G."/>
            <person name="Fingerle V."/>
            <person name="Hepner S."/>
            <person name="Loh S.M."/>
            <person name="Ryan U."/>
            <person name="Irwin P."/>
            <person name="Oskam C.L."/>
        </authorList>
    </citation>
    <scope>NUCLEOTIDE SEQUENCE [LARGE SCALE GENOMIC DNA]</scope>
    <source>
        <strain evidence="2 3">IST7</strain>
        <plasmid evidence="2">cp33</plasmid>
    </source>
</reference>
<dbReference type="Pfam" id="PF02414">
    <property type="entry name" value="Borrelia_orfA"/>
    <property type="match status" value="1"/>
</dbReference>
<organism evidence="2 3">
    <name type="scientific">Borrelia turcica IST7</name>
    <dbReference type="NCBI Taxonomy" id="1104446"/>
    <lineage>
        <taxon>Bacteria</taxon>
        <taxon>Pseudomonadati</taxon>
        <taxon>Spirochaetota</taxon>
        <taxon>Spirochaetia</taxon>
        <taxon>Spirochaetales</taxon>
        <taxon>Borreliaceae</taxon>
        <taxon>Borrelia</taxon>
    </lineage>
</organism>
<dbReference type="EMBL" id="CP028888">
    <property type="protein sequence ID" value="AYE36981.1"/>
    <property type="molecule type" value="Genomic_DNA"/>
</dbReference>
<dbReference type="Proteomes" id="UP000275571">
    <property type="component" value="Plasmid cp33"/>
</dbReference>
<evidence type="ECO:0000313" key="2">
    <source>
        <dbReference type="EMBL" id="AYE36981.1"/>
    </source>
</evidence>
<evidence type="ECO:0000313" key="3">
    <source>
        <dbReference type="Proteomes" id="UP000275571"/>
    </source>
</evidence>
<feature type="region of interest" description="Disordered" evidence="1">
    <location>
        <begin position="173"/>
        <end position="198"/>
    </location>
</feature>
<accession>A0A386PNA5</accession>
<evidence type="ECO:0000256" key="1">
    <source>
        <dbReference type="SAM" id="MobiDB-lite"/>
    </source>
</evidence>
<evidence type="ECO:0008006" key="4">
    <source>
        <dbReference type="Google" id="ProtNLM"/>
    </source>
</evidence>
<geneLocation type="plasmid" evidence="2 3">
    <name>cp33</name>
</geneLocation>
<proteinExistence type="predicted"/>